<name>A0A6A5TRW8_9PLEO</name>
<keyword evidence="1" id="KW-0812">Transmembrane</keyword>
<feature type="non-terminal residue" evidence="2">
    <location>
        <position position="1"/>
    </location>
</feature>
<organism evidence="2 3">
    <name type="scientific">Byssothecium circinans</name>
    <dbReference type="NCBI Taxonomy" id="147558"/>
    <lineage>
        <taxon>Eukaryota</taxon>
        <taxon>Fungi</taxon>
        <taxon>Dikarya</taxon>
        <taxon>Ascomycota</taxon>
        <taxon>Pezizomycotina</taxon>
        <taxon>Dothideomycetes</taxon>
        <taxon>Pleosporomycetidae</taxon>
        <taxon>Pleosporales</taxon>
        <taxon>Massarineae</taxon>
        <taxon>Massarinaceae</taxon>
        <taxon>Byssothecium</taxon>
    </lineage>
</organism>
<dbReference type="Proteomes" id="UP000800035">
    <property type="component" value="Unassembled WGS sequence"/>
</dbReference>
<dbReference type="OrthoDB" id="10634882at2759"/>
<reference evidence="2" key="1">
    <citation type="journal article" date="2020" name="Stud. Mycol.">
        <title>101 Dothideomycetes genomes: a test case for predicting lifestyles and emergence of pathogens.</title>
        <authorList>
            <person name="Haridas S."/>
            <person name="Albert R."/>
            <person name="Binder M."/>
            <person name="Bloem J."/>
            <person name="Labutti K."/>
            <person name="Salamov A."/>
            <person name="Andreopoulos B."/>
            <person name="Baker S."/>
            <person name="Barry K."/>
            <person name="Bills G."/>
            <person name="Bluhm B."/>
            <person name="Cannon C."/>
            <person name="Castanera R."/>
            <person name="Culley D."/>
            <person name="Daum C."/>
            <person name="Ezra D."/>
            <person name="Gonzalez J."/>
            <person name="Henrissat B."/>
            <person name="Kuo A."/>
            <person name="Liang C."/>
            <person name="Lipzen A."/>
            <person name="Lutzoni F."/>
            <person name="Magnuson J."/>
            <person name="Mondo S."/>
            <person name="Nolan M."/>
            <person name="Ohm R."/>
            <person name="Pangilinan J."/>
            <person name="Park H.-J."/>
            <person name="Ramirez L."/>
            <person name="Alfaro M."/>
            <person name="Sun H."/>
            <person name="Tritt A."/>
            <person name="Yoshinaga Y."/>
            <person name="Zwiers L.-H."/>
            <person name="Turgeon B."/>
            <person name="Goodwin S."/>
            <person name="Spatafora J."/>
            <person name="Crous P."/>
            <person name="Grigoriev I."/>
        </authorList>
    </citation>
    <scope>NUCLEOTIDE SEQUENCE</scope>
    <source>
        <strain evidence="2">CBS 675.92</strain>
    </source>
</reference>
<dbReference type="AlphaFoldDB" id="A0A6A5TRW8"/>
<evidence type="ECO:0000313" key="3">
    <source>
        <dbReference type="Proteomes" id="UP000800035"/>
    </source>
</evidence>
<dbReference type="EMBL" id="ML976999">
    <property type="protein sequence ID" value="KAF1954412.1"/>
    <property type="molecule type" value="Genomic_DNA"/>
</dbReference>
<accession>A0A6A5TRW8</accession>
<sequence>SIPTAQQQVHSHVSDTRITHNINYYYTYPSLQNTLHPTMPPPPSSPTTCPFTLSDSIKQAIIWATVIVVIALGIIARCVRRDMAKIKERRNEHLHQERLHADYVRRNSRLNEAPPPYANDYATVAWRERDRGEAGQEEVIGLPAYPVIARVQ</sequence>
<gene>
    <name evidence="2" type="ORF">CC80DRAFT_567649</name>
</gene>
<keyword evidence="1" id="KW-0472">Membrane</keyword>
<proteinExistence type="predicted"/>
<protein>
    <submittedName>
        <fullName evidence="2">Uncharacterized protein</fullName>
    </submittedName>
</protein>
<feature type="transmembrane region" description="Helical" evidence="1">
    <location>
        <begin position="60"/>
        <end position="79"/>
    </location>
</feature>
<keyword evidence="3" id="KW-1185">Reference proteome</keyword>
<evidence type="ECO:0000313" key="2">
    <source>
        <dbReference type="EMBL" id="KAF1954412.1"/>
    </source>
</evidence>
<keyword evidence="1" id="KW-1133">Transmembrane helix</keyword>
<evidence type="ECO:0000256" key="1">
    <source>
        <dbReference type="SAM" id="Phobius"/>
    </source>
</evidence>